<dbReference type="PANTHER" id="PTHR38834">
    <property type="entry name" value="PERIPLASMIC SUBSTRATE BINDING PROTEIN FAMILY 3"/>
    <property type="match status" value="1"/>
</dbReference>
<accession>A0A2S5DB87</accession>
<dbReference type="SUPFAM" id="SSF53850">
    <property type="entry name" value="Periplasmic binding protein-like II"/>
    <property type="match status" value="1"/>
</dbReference>
<protein>
    <submittedName>
        <fullName evidence="2">ABC transporter substrate-binding protein</fullName>
    </submittedName>
</protein>
<dbReference type="EMBL" id="PQWB01000153">
    <property type="protein sequence ID" value="POZ60227.1"/>
    <property type="molecule type" value="Genomic_DNA"/>
</dbReference>
<dbReference type="InterPro" id="IPR001638">
    <property type="entry name" value="Solute-binding_3/MltF_N"/>
</dbReference>
<dbReference type="Gene3D" id="3.40.190.10">
    <property type="entry name" value="Periplasmic binding protein-like II"/>
    <property type="match status" value="2"/>
</dbReference>
<dbReference type="Pfam" id="PF00497">
    <property type="entry name" value="SBP_bac_3"/>
    <property type="match status" value="1"/>
</dbReference>
<feature type="domain" description="Solute-binding protein family 3/N-terminal" evidence="1">
    <location>
        <begin position="74"/>
        <end position="295"/>
    </location>
</feature>
<dbReference type="PANTHER" id="PTHR38834:SF3">
    <property type="entry name" value="SOLUTE-BINDING PROTEIN FAMILY 3_N-TERMINAL DOMAIN-CONTAINING PROTEIN"/>
    <property type="match status" value="1"/>
</dbReference>
<evidence type="ECO:0000313" key="2">
    <source>
        <dbReference type="EMBL" id="POZ60227.1"/>
    </source>
</evidence>
<dbReference type="SMART" id="SM00062">
    <property type="entry name" value="PBPb"/>
    <property type="match status" value="1"/>
</dbReference>
<dbReference type="AlphaFoldDB" id="A0A2S5DB87"/>
<evidence type="ECO:0000313" key="3">
    <source>
        <dbReference type="Proteomes" id="UP000237082"/>
    </source>
</evidence>
<comment type="caution">
    <text evidence="2">The sequence shown here is derived from an EMBL/GenBank/DDBJ whole genome shotgun (WGS) entry which is preliminary data.</text>
</comment>
<proteinExistence type="predicted"/>
<dbReference type="Proteomes" id="UP000237082">
    <property type="component" value="Unassembled WGS sequence"/>
</dbReference>
<keyword evidence="3" id="KW-1185">Reference proteome</keyword>
<reference evidence="3" key="1">
    <citation type="submission" date="2018-02" db="EMBL/GenBank/DDBJ databases">
        <authorList>
            <person name="O'Hara-Hanley K."/>
            <person name="Soby S."/>
        </authorList>
    </citation>
    <scope>NUCLEOTIDE SEQUENCE [LARGE SCALE GENOMIC DNA]</scope>
    <source>
        <strain evidence="3">MWU14-2602</strain>
    </source>
</reference>
<name>A0A2S5DB87_9NEIS</name>
<organism evidence="2 3">
    <name type="scientific">Chromobacterium alticapitis</name>
    <dbReference type="NCBI Taxonomy" id="2073169"/>
    <lineage>
        <taxon>Bacteria</taxon>
        <taxon>Pseudomonadati</taxon>
        <taxon>Pseudomonadota</taxon>
        <taxon>Betaproteobacteria</taxon>
        <taxon>Neisseriales</taxon>
        <taxon>Chromobacteriaceae</taxon>
        <taxon>Chromobacterium</taxon>
    </lineage>
</organism>
<gene>
    <name evidence="2" type="ORF">C2I19_19920</name>
</gene>
<sequence>MRAWSPWRAHTYGCLCETSTAPRRCPAGNIQPRSHGQEALVPQGLAAPSGGVMLIRSLALLLFSLAAWSAPTRALTIYTEDWPPITFQRNGVADGMAVEVVREIQERIRDNSPIEVVPWARGYKELLTNPEVMLFTVGRSEAREKQMTLLGPIAISQTVLLARKGEAKKLLALGAGIYQRPVGAYRGSIFADAASAAGFVEVDLAPTPQVTAQKLLLGRYDMWVEGGFVVSSVLKDIRQPSDTVEVVRVLESLELYLAFSRGTPADEVKRWQDGFAAIKKDGSFKRIYNKWLPRDAAPADVRLIGLPPGTAKTAG</sequence>
<evidence type="ECO:0000259" key="1">
    <source>
        <dbReference type="SMART" id="SM00062"/>
    </source>
</evidence>